<proteinExistence type="predicted"/>
<protein>
    <submittedName>
        <fullName evidence="1">Uncharacterized protein</fullName>
    </submittedName>
</protein>
<reference evidence="1 2" key="1">
    <citation type="journal article" date="2017" name="Antonie Van Leeuwenhoek">
        <title>Rhizobium rhizosphaerae sp. nov., a novel species isolated from rice rhizosphere.</title>
        <authorList>
            <person name="Zhao J.J."/>
            <person name="Zhang J."/>
            <person name="Zhang R.J."/>
            <person name="Zhang C.W."/>
            <person name="Yin H.Q."/>
            <person name="Zhang X.X."/>
        </authorList>
    </citation>
    <scope>NUCLEOTIDE SEQUENCE [LARGE SCALE GENOMIC DNA]</scope>
    <source>
        <strain evidence="1 2">KMM 241</strain>
    </source>
</reference>
<accession>K6YR93</accession>
<dbReference type="EMBL" id="BAEP01000079">
    <property type="protein sequence ID" value="GAC26506.1"/>
    <property type="molecule type" value="Genomic_DNA"/>
</dbReference>
<dbReference type="AlphaFoldDB" id="K6YR93"/>
<gene>
    <name evidence="1" type="ORF">GMES_4235</name>
</gene>
<organism evidence="1 2">
    <name type="scientific">Paraglaciecola mesophila KMM 241</name>
    <dbReference type="NCBI Taxonomy" id="1128912"/>
    <lineage>
        <taxon>Bacteria</taxon>
        <taxon>Pseudomonadati</taxon>
        <taxon>Pseudomonadota</taxon>
        <taxon>Gammaproteobacteria</taxon>
        <taxon>Alteromonadales</taxon>
        <taxon>Alteromonadaceae</taxon>
        <taxon>Paraglaciecola</taxon>
    </lineage>
</organism>
<dbReference type="Proteomes" id="UP000006263">
    <property type="component" value="Unassembled WGS sequence"/>
</dbReference>
<sequence>MRNDLTSLREQRTEVQDVRAGGISSWTCLRHSKKSHPKLYIENSSTDTACIKQQNMHP</sequence>
<comment type="caution">
    <text evidence="1">The sequence shown here is derived from an EMBL/GenBank/DDBJ whole genome shotgun (WGS) entry which is preliminary data.</text>
</comment>
<evidence type="ECO:0000313" key="1">
    <source>
        <dbReference type="EMBL" id="GAC26506.1"/>
    </source>
</evidence>
<name>K6YR93_9ALTE</name>
<evidence type="ECO:0000313" key="2">
    <source>
        <dbReference type="Proteomes" id="UP000006263"/>
    </source>
</evidence>